<evidence type="ECO:0000313" key="4">
    <source>
        <dbReference type="Proteomes" id="UP000676169"/>
    </source>
</evidence>
<feature type="transmembrane region" description="Helical" evidence="1">
    <location>
        <begin position="12"/>
        <end position="38"/>
    </location>
</feature>
<dbReference type="KEGG" id="lamb:KBB96_18725"/>
<keyword evidence="1" id="KW-0472">Membrane</keyword>
<evidence type="ECO:0000259" key="2">
    <source>
        <dbReference type="Pfam" id="PF13828"/>
    </source>
</evidence>
<keyword evidence="1" id="KW-1133">Transmembrane helix</keyword>
<evidence type="ECO:0000313" key="3">
    <source>
        <dbReference type="EMBL" id="QUE50882.1"/>
    </source>
</evidence>
<evidence type="ECO:0000256" key="1">
    <source>
        <dbReference type="SAM" id="Phobius"/>
    </source>
</evidence>
<dbReference type="Pfam" id="PF13828">
    <property type="entry name" value="DUF4190"/>
    <property type="match status" value="1"/>
</dbReference>
<dbReference type="EMBL" id="CP073100">
    <property type="protein sequence ID" value="QUE50882.1"/>
    <property type="molecule type" value="Genomic_DNA"/>
</dbReference>
<accession>A0A975IZ35</accession>
<dbReference type="RefSeq" id="WP_211631021.1">
    <property type="nucleotide sequence ID" value="NZ_CP073100.1"/>
</dbReference>
<dbReference type="InterPro" id="IPR025241">
    <property type="entry name" value="DUF4190"/>
</dbReference>
<keyword evidence="1" id="KW-0812">Transmembrane</keyword>
<feature type="transmembrane region" description="Helical" evidence="1">
    <location>
        <begin position="58"/>
        <end position="79"/>
    </location>
</feature>
<protein>
    <submittedName>
        <fullName evidence="3">DUF4190 domain-containing protein</fullName>
    </submittedName>
</protein>
<organism evidence="3 4">
    <name type="scientific">Luteolibacter ambystomatis</name>
    <dbReference type="NCBI Taxonomy" id="2824561"/>
    <lineage>
        <taxon>Bacteria</taxon>
        <taxon>Pseudomonadati</taxon>
        <taxon>Verrucomicrobiota</taxon>
        <taxon>Verrucomicrobiia</taxon>
        <taxon>Verrucomicrobiales</taxon>
        <taxon>Verrucomicrobiaceae</taxon>
        <taxon>Luteolibacter</taxon>
    </lineage>
</organism>
<dbReference type="AlphaFoldDB" id="A0A975IZ35"/>
<proteinExistence type="predicted"/>
<feature type="domain" description="DUF4190" evidence="2">
    <location>
        <begin position="14"/>
        <end position="71"/>
    </location>
</feature>
<dbReference type="Proteomes" id="UP000676169">
    <property type="component" value="Chromosome"/>
</dbReference>
<name>A0A975IZ35_9BACT</name>
<gene>
    <name evidence="3" type="ORF">KBB96_18725</name>
</gene>
<keyword evidence="4" id="KW-1185">Reference proteome</keyword>
<sequence>MTMQQQQYPRTSGLAIASLVTGLLGLGLVAVICGHIALSQIKKSAGALTGKGMAVTGLVVGYVTIALVMLLMVPMLFIGARAWKKGSDRAGCIMYQRNVQQAVRTYEVANRLKPGARIDWGKVTLPTGTSLTQPCPAGGAYVISETIPSVGDMVVECPHAGVPDKHEPADHHDW</sequence>
<reference evidence="3" key="1">
    <citation type="submission" date="2021-04" db="EMBL/GenBank/DDBJ databases">
        <title>Luteolibacter sp. 32A isolated from the skin of an Anderson's salamander (Ambystoma andersonii).</title>
        <authorList>
            <person name="Spergser J."/>
            <person name="Busse H.-J."/>
        </authorList>
    </citation>
    <scope>NUCLEOTIDE SEQUENCE</scope>
    <source>
        <strain evidence="3">32A</strain>
    </source>
</reference>